<sequence length="108" mass="12706">MSSDEEYYIILHVGGHFIKDPYVRYVGGKVIRLKKDPDTIYYFELCKIVKIGLRFNIVMLIYFHESGTVGLQNNLRVIYDDTSTIAMLDFRSSLKRLTYMLNMRLITL</sequence>
<name>A0A7J9J5J8_9ROSI</name>
<comment type="caution">
    <text evidence="2">The sequence shown here is derived from an EMBL/GenBank/DDBJ whole genome shotgun (WGS) entry which is preliminary data.</text>
</comment>
<organism evidence="2 3">
    <name type="scientific">Gossypium armourianum</name>
    <dbReference type="NCBI Taxonomy" id="34283"/>
    <lineage>
        <taxon>Eukaryota</taxon>
        <taxon>Viridiplantae</taxon>
        <taxon>Streptophyta</taxon>
        <taxon>Embryophyta</taxon>
        <taxon>Tracheophyta</taxon>
        <taxon>Spermatophyta</taxon>
        <taxon>Magnoliopsida</taxon>
        <taxon>eudicotyledons</taxon>
        <taxon>Gunneridae</taxon>
        <taxon>Pentapetalae</taxon>
        <taxon>rosids</taxon>
        <taxon>malvids</taxon>
        <taxon>Malvales</taxon>
        <taxon>Malvaceae</taxon>
        <taxon>Malvoideae</taxon>
        <taxon>Gossypium</taxon>
    </lineage>
</organism>
<dbReference type="EMBL" id="JABFAE010000006">
    <property type="protein sequence ID" value="MBA0829671.1"/>
    <property type="molecule type" value="Genomic_DNA"/>
</dbReference>
<feature type="domain" description="PB1-like" evidence="1">
    <location>
        <begin position="4"/>
        <end position="90"/>
    </location>
</feature>
<dbReference type="Pfam" id="PF26130">
    <property type="entry name" value="PB1-like"/>
    <property type="match status" value="1"/>
</dbReference>
<evidence type="ECO:0000313" key="3">
    <source>
        <dbReference type="Proteomes" id="UP000593575"/>
    </source>
</evidence>
<dbReference type="AlphaFoldDB" id="A0A7J9J5J8"/>
<gene>
    <name evidence="2" type="ORF">Goarm_014262</name>
</gene>
<accession>A0A7J9J5J8</accession>
<protein>
    <recommendedName>
        <fullName evidence="1">PB1-like domain-containing protein</fullName>
    </recommendedName>
</protein>
<reference evidence="2 3" key="1">
    <citation type="journal article" date="2019" name="Genome Biol. Evol.">
        <title>Insights into the evolution of the New World diploid cottons (Gossypium, subgenus Houzingenia) based on genome sequencing.</title>
        <authorList>
            <person name="Grover C.E."/>
            <person name="Arick M.A. 2nd"/>
            <person name="Thrash A."/>
            <person name="Conover J.L."/>
            <person name="Sanders W.S."/>
            <person name="Peterson D.G."/>
            <person name="Frelichowski J.E."/>
            <person name="Scheffler J.A."/>
            <person name="Scheffler B.E."/>
            <person name="Wendel J.F."/>
        </authorList>
    </citation>
    <scope>NUCLEOTIDE SEQUENCE [LARGE SCALE GENOMIC DNA]</scope>
    <source>
        <strain evidence="2">6</strain>
        <tissue evidence="2">Leaf</tissue>
    </source>
</reference>
<evidence type="ECO:0000313" key="2">
    <source>
        <dbReference type="EMBL" id="MBA0829671.1"/>
    </source>
</evidence>
<evidence type="ECO:0000259" key="1">
    <source>
        <dbReference type="Pfam" id="PF26130"/>
    </source>
</evidence>
<dbReference type="InterPro" id="IPR058594">
    <property type="entry name" value="PB1-like_dom_pln"/>
</dbReference>
<proteinExistence type="predicted"/>
<keyword evidence="3" id="KW-1185">Reference proteome</keyword>
<dbReference type="Proteomes" id="UP000593575">
    <property type="component" value="Unassembled WGS sequence"/>
</dbReference>